<feature type="transmembrane region" description="Helical" evidence="8">
    <location>
        <begin position="71"/>
        <end position="91"/>
    </location>
</feature>
<comment type="caution">
    <text evidence="9">The sequence shown here is derived from an EMBL/GenBank/DDBJ whole genome shotgun (WGS) entry which is preliminary data.</text>
</comment>
<keyword evidence="6 8" id="KW-1133">Transmembrane helix</keyword>
<comment type="subcellular location">
    <subcellularLocation>
        <location evidence="1 8">Cell membrane</location>
        <topology evidence="1 8">Multi-pass membrane protein</topology>
    </subcellularLocation>
</comment>
<comment type="similarity">
    <text evidence="2 8">Belongs to the 4-toluene sulfonate uptake permease (TSUP) (TC 2.A.102) family.</text>
</comment>
<evidence type="ECO:0000256" key="4">
    <source>
        <dbReference type="ARBA" id="ARBA00022475"/>
    </source>
</evidence>
<dbReference type="GO" id="GO:0005886">
    <property type="term" value="C:plasma membrane"/>
    <property type="evidence" value="ECO:0007669"/>
    <property type="project" value="UniProtKB-SubCell"/>
</dbReference>
<gene>
    <name evidence="9" type="ORF">GGR38_000267</name>
</gene>
<dbReference type="InterPro" id="IPR052017">
    <property type="entry name" value="TSUP"/>
</dbReference>
<feature type="transmembrane region" description="Helical" evidence="8">
    <location>
        <begin position="168"/>
        <end position="191"/>
    </location>
</feature>
<evidence type="ECO:0000256" key="3">
    <source>
        <dbReference type="ARBA" id="ARBA00022448"/>
    </source>
</evidence>
<evidence type="ECO:0000256" key="2">
    <source>
        <dbReference type="ARBA" id="ARBA00009142"/>
    </source>
</evidence>
<keyword evidence="5 8" id="KW-0812">Transmembrane</keyword>
<dbReference type="EMBL" id="JACIDX010000001">
    <property type="protein sequence ID" value="MBB3953355.1"/>
    <property type="molecule type" value="Genomic_DNA"/>
</dbReference>
<evidence type="ECO:0000256" key="8">
    <source>
        <dbReference type="RuleBase" id="RU363041"/>
    </source>
</evidence>
<dbReference type="AlphaFoldDB" id="A0A7W6CDB8"/>
<feature type="transmembrane region" description="Helical" evidence="8">
    <location>
        <begin position="129"/>
        <end position="148"/>
    </location>
</feature>
<dbReference type="InterPro" id="IPR002781">
    <property type="entry name" value="TM_pro_TauE-like"/>
</dbReference>
<keyword evidence="4 8" id="KW-1003">Cell membrane</keyword>
<reference evidence="9 10" key="1">
    <citation type="submission" date="2020-08" db="EMBL/GenBank/DDBJ databases">
        <title>Genomic Encyclopedia of Type Strains, Phase IV (KMG-IV): sequencing the most valuable type-strain genomes for metagenomic binning, comparative biology and taxonomic classification.</title>
        <authorList>
            <person name="Goeker M."/>
        </authorList>
    </citation>
    <scope>NUCLEOTIDE SEQUENCE [LARGE SCALE GENOMIC DNA]</scope>
    <source>
        <strain evidence="9 10">DSM 27057</strain>
    </source>
</reference>
<evidence type="ECO:0000256" key="1">
    <source>
        <dbReference type="ARBA" id="ARBA00004651"/>
    </source>
</evidence>
<evidence type="ECO:0000313" key="10">
    <source>
        <dbReference type="Proteomes" id="UP000548867"/>
    </source>
</evidence>
<keyword evidence="7 8" id="KW-0472">Membrane</keyword>
<evidence type="ECO:0000313" key="9">
    <source>
        <dbReference type="EMBL" id="MBB3953355.1"/>
    </source>
</evidence>
<evidence type="ECO:0000256" key="5">
    <source>
        <dbReference type="ARBA" id="ARBA00022692"/>
    </source>
</evidence>
<dbReference type="Proteomes" id="UP000548867">
    <property type="component" value="Unassembled WGS sequence"/>
</dbReference>
<organism evidence="9 10">
    <name type="scientific">Novosphingobium sediminicola</name>
    <dbReference type="NCBI Taxonomy" id="563162"/>
    <lineage>
        <taxon>Bacteria</taxon>
        <taxon>Pseudomonadati</taxon>
        <taxon>Pseudomonadota</taxon>
        <taxon>Alphaproteobacteria</taxon>
        <taxon>Sphingomonadales</taxon>
        <taxon>Sphingomonadaceae</taxon>
        <taxon>Novosphingobium</taxon>
    </lineage>
</organism>
<name>A0A7W6CDB8_9SPHN</name>
<dbReference type="PANTHER" id="PTHR30269:SF37">
    <property type="entry name" value="MEMBRANE TRANSPORTER PROTEIN"/>
    <property type="match status" value="1"/>
</dbReference>
<proteinExistence type="inferred from homology"/>
<evidence type="ECO:0000256" key="6">
    <source>
        <dbReference type="ARBA" id="ARBA00022989"/>
    </source>
</evidence>
<dbReference type="PANTHER" id="PTHR30269">
    <property type="entry name" value="TRANSMEMBRANE PROTEIN YFCA"/>
    <property type="match status" value="1"/>
</dbReference>
<keyword evidence="10" id="KW-1185">Reference proteome</keyword>
<feature type="transmembrane region" description="Helical" evidence="8">
    <location>
        <begin position="97"/>
        <end position="117"/>
    </location>
</feature>
<feature type="transmembrane region" description="Helical" evidence="8">
    <location>
        <begin position="203"/>
        <end position="221"/>
    </location>
</feature>
<evidence type="ECO:0000256" key="7">
    <source>
        <dbReference type="ARBA" id="ARBA00023136"/>
    </source>
</evidence>
<dbReference type="Pfam" id="PF01925">
    <property type="entry name" value="TauE"/>
    <property type="match status" value="1"/>
</dbReference>
<accession>A0A7W6CDB8</accession>
<keyword evidence="3" id="KW-0813">Transport</keyword>
<feature type="transmembrane region" description="Helical" evidence="8">
    <location>
        <begin position="227"/>
        <end position="245"/>
    </location>
</feature>
<protein>
    <recommendedName>
        <fullName evidence="8">Probable membrane transporter protein</fullName>
    </recommendedName>
</protein>
<sequence>MLDNPMAIVCAVLAVVVSGMAKGGFAGLGGLAMPIMVLANAPVESAAVMLPILIVQDAVSVWSFRRHWSGAVLKVMMPGMTLGVALGWLFSRSVSEKAVLLAVGVVSLLFGVQRMWNERGGRSALPSNSPGWVGVLFGTFSGFVSHIAHAGAPPFQMYVLPKKLERDVLVGTTAIAFAYMNWIKVPAYMALGQFTRANLVHSAMLMPLALLSTWAGVWVVRRVDAARFYRIIYAMMIVVGLKLMWDGIG</sequence>